<dbReference type="GO" id="GO:0046872">
    <property type="term" value="F:metal ion binding"/>
    <property type="evidence" value="ECO:0007669"/>
    <property type="project" value="UniProtKB-KW"/>
</dbReference>
<dbReference type="CDD" id="cd01701">
    <property type="entry name" value="PolY_Rev1"/>
    <property type="match status" value="1"/>
</dbReference>
<feature type="compositionally biased region" description="Polar residues" evidence="18">
    <location>
        <begin position="964"/>
        <end position="975"/>
    </location>
</feature>
<dbReference type="Gene3D" id="3.30.1490.100">
    <property type="entry name" value="DNA polymerase, Y-family, little finger domain"/>
    <property type="match status" value="1"/>
</dbReference>
<evidence type="ECO:0000256" key="14">
    <source>
        <dbReference type="ARBA" id="ARBA00023163"/>
    </source>
</evidence>
<dbReference type="PROSITE" id="PS50173">
    <property type="entry name" value="UMUC"/>
    <property type="match status" value="1"/>
</dbReference>
<dbReference type="GO" id="GO:0003684">
    <property type="term" value="F:damaged DNA binding"/>
    <property type="evidence" value="ECO:0007669"/>
    <property type="project" value="InterPro"/>
</dbReference>
<evidence type="ECO:0000256" key="10">
    <source>
        <dbReference type="ARBA" id="ARBA00022723"/>
    </source>
</evidence>
<feature type="region of interest" description="Disordered" evidence="18">
    <location>
        <begin position="182"/>
        <end position="203"/>
    </location>
</feature>
<keyword evidence="7" id="KW-0237">DNA synthesis</keyword>
<dbReference type="GO" id="GO:0006383">
    <property type="term" value="P:transcription by RNA polymerase III"/>
    <property type="evidence" value="ECO:0007669"/>
    <property type="project" value="InterPro"/>
</dbReference>
<keyword evidence="16" id="KW-0539">Nucleus</keyword>
<keyword evidence="8" id="KW-0808">Transferase</keyword>
<accession>A0A7R8W6H6</accession>
<feature type="compositionally biased region" description="Basic residues" evidence="18">
    <location>
        <begin position="892"/>
        <end position="904"/>
    </location>
</feature>
<feature type="compositionally biased region" description="Basic and acidic residues" evidence="18">
    <location>
        <begin position="231"/>
        <end position="258"/>
    </location>
</feature>
<keyword evidence="14" id="KW-0804">Transcription</keyword>
<dbReference type="InterPro" id="IPR043128">
    <property type="entry name" value="Rev_trsase/Diguanyl_cyclase"/>
</dbReference>
<dbReference type="InterPro" id="IPR036388">
    <property type="entry name" value="WH-like_DNA-bd_sf"/>
</dbReference>
<keyword evidence="12" id="KW-0460">Magnesium</keyword>
<evidence type="ECO:0000256" key="18">
    <source>
        <dbReference type="SAM" id="MobiDB-lite"/>
    </source>
</evidence>
<keyword evidence="6" id="KW-0240">DNA-directed RNA polymerase</keyword>
<keyword evidence="9" id="KW-0548">Nucleotidyltransferase</keyword>
<dbReference type="InterPro" id="IPR036775">
    <property type="entry name" value="DNA_pol_Y-fam_lit_finger_sf"/>
</dbReference>
<comment type="subcellular location">
    <subcellularLocation>
        <location evidence="2">Nucleus</location>
    </subcellularLocation>
</comment>
<feature type="compositionally biased region" description="Low complexity" evidence="18">
    <location>
        <begin position="268"/>
        <end position="279"/>
    </location>
</feature>
<dbReference type="EMBL" id="OB660158">
    <property type="protein sequence ID" value="CAD7223141.1"/>
    <property type="molecule type" value="Genomic_DNA"/>
</dbReference>
<dbReference type="SUPFAM" id="SSF100879">
    <property type="entry name" value="Lesion bypass DNA polymerase (Y-family), little finger domain"/>
    <property type="match status" value="1"/>
</dbReference>
<dbReference type="Pfam" id="PF00533">
    <property type="entry name" value="BRCT"/>
    <property type="match status" value="1"/>
</dbReference>
<dbReference type="InterPro" id="IPR043502">
    <property type="entry name" value="DNA/RNA_pol_sf"/>
</dbReference>
<dbReference type="CDD" id="cd17719">
    <property type="entry name" value="BRCT_Rev1"/>
    <property type="match status" value="1"/>
</dbReference>
<dbReference type="GO" id="GO:0070987">
    <property type="term" value="P:error-free translesion synthesis"/>
    <property type="evidence" value="ECO:0007669"/>
    <property type="project" value="TreeGrafter"/>
</dbReference>
<dbReference type="InterPro" id="IPR007832">
    <property type="entry name" value="RNA_pol_Rpc34"/>
</dbReference>
<dbReference type="Gene3D" id="3.30.70.270">
    <property type="match status" value="2"/>
</dbReference>
<dbReference type="Pfam" id="PF11799">
    <property type="entry name" value="IMS_C"/>
    <property type="match status" value="1"/>
</dbReference>
<evidence type="ECO:0000256" key="15">
    <source>
        <dbReference type="ARBA" id="ARBA00023204"/>
    </source>
</evidence>
<dbReference type="GO" id="GO:0006281">
    <property type="term" value="P:DNA repair"/>
    <property type="evidence" value="ECO:0007669"/>
    <property type="project" value="UniProtKB-KW"/>
</dbReference>
<evidence type="ECO:0000256" key="11">
    <source>
        <dbReference type="ARBA" id="ARBA00022763"/>
    </source>
</evidence>
<gene>
    <name evidence="19" type="ORF">CTOB1V02_LOCUS1135</name>
</gene>
<dbReference type="InterPro" id="IPR036390">
    <property type="entry name" value="WH_DNA-bd_sf"/>
</dbReference>
<protein>
    <recommendedName>
        <fullName evidence="5">DNA repair protein REV1</fullName>
    </recommendedName>
</protein>
<dbReference type="InterPro" id="IPR036420">
    <property type="entry name" value="BRCT_dom_sf"/>
</dbReference>
<dbReference type="GO" id="GO:0005737">
    <property type="term" value="C:cytoplasm"/>
    <property type="evidence" value="ECO:0007669"/>
    <property type="project" value="UniProtKB-ARBA"/>
</dbReference>
<dbReference type="GO" id="GO:0042276">
    <property type="term" value="P:error-prone translesion synthesis"/>
    <property type="evidence" value="ECO:0007669"/>
    <property type="project" value="TreeGrafter"/>
</dbReference>
<feature type="region of interest" description="Disordered" evidence="18">
    <location>
        <begin position="786"/>
        <end position="810"/>
    </location>
</feature>
<dbReference type="Gene3D" id="6.10.250.1490">
    <property type="match status" value="1"/>
</dbReference>
<keyword evidence="15" id="KW-0234">DNA repair</keyword>
<evidence type="ECO:0000256" key="2">
    <source>
        <dbReference type="ARBA" id="ARBA00004123"/>
    </source>
</evidence>
<name>A0A7R8W6H6_9CRUS</name>
<dbReference type="SUPFAM" id="SSF46785">
    <property type="entry name" value="Winged helix' DNA-binding domain"/>
    <property type="match status" value="2"/>
</dbReference>
<feature type="region of interest" description="Disordered" evidence="18">
    <location>
        <begin position="1"/>
        <end position="33"/>
    </location>
</feature>
<evidence type="ECO:0000256" key="9">
    <source>
        <dbReference type="ARBA" id="ARBA00022695"/>
    </source>
</evidence>
<dbReference type="Pfam" id="PF16727">
    <property type="entry name" value="REV1_C"/>
    <property type="match status" value="1"/>
</dbReference>
<evidence type="ECO:0000256" key="17">
    <source>
        <dbReference type="ARBA" id="ARBA00055148"/>
    </source>
</evidence>
<reference evidence="19" key="1">
    <citation type="submission" date="2020-11" db="EMBL/GenBank/DDBJ databases">
        <authorList>
            <person name="Tran Van P."/>
        </authorList>
    </citation>
    <scope>NUCLEOTIDE SEQUENCE</scope>
</reference>
<dbReference type="Pfam" id="PF05158">
    <property type="entry name" value="RNA_pol_Rpc34"/>
    <property type="match status" value="1"/>
</dbReference>
<comment type="similarity">
    <text evidence="3">Belongs to the DNA polymerase type-Y family.</text>
</comment>
<dbReference type="GO" id="GO:0003887">
    <property type="term" value="F:DNA-directed DNA polymerase activity"/>
    <property type="evidence" value="ECO:0007669"/>
    <property type="project" value="InterPro"/>
</dbReference>
<dbReference type="InterPro" id="IPR038401">
    <property type="entry name" value="Rev1_C_sf"/>
</dbReference>
<dbReference type="FunFam" id="3.40.50.10190:FF:000011">
    <property type="entry name" value="DNA repair protein REV1"/>
    <property type="match status" value="1"/>
</dbReference>
<dbReference type="Pfam" id="PF00817">
    <property type="entry name" value="IMS"/>
    <property type="match status" value="1"/>
</dbReference>
<dbReference type="Gene3D" id="1.10.10.10">
    <property type="entry name" value="Winged helix-like DNA-binding domain superfamily/Winged helix DNA-binding domain"/>
    <property type="match status" value="2"/>
</dbReference>
<dbReference type="FunFam" id="3.30.1490.100:FF:000001">
    <property type="entry name" value="DNA repair protein REV1"/>
    <property type="match status" value="1"/>
</dbReference>
<evidence type="ECO:0000256" key="13">
    <source>
        <dbReference type="ARBA" id="ARBA00023125"/>
    </source>
</evidence>
<dbReference type="FunFam" id="1.10.10.10:FF:000116">
    <property type="entry name" value="DNA-directed RNA polymerase III subunit RPC6"/>
    <property type="match status" value="1"/>
</dbReference>
<dbReference type="InterPro" id="IPR001126">
    <property type="entry name" value="UmuC"/>
</dbReference>
<feature type="region of interest" description="Disordered" evidence="18">
    <location>
        <begin position="860"/>
        <end position="982"/>
    </location>
</feature>
<dbReference type="PANTHER" id="PTHR45990">
    <property type="entry name" value="DNA REPAIR PROTEIN REV1"/>
    <property type="match status" value="1"/>
</dbReference>
<evidence type="ECO:0000256" key="6">
    <source>
        <dbReference type="ARBA" id="ARBA00022478"/>
    </source>
</evidence>
<dbReference type="Gene3D" id="1.10.150.20">
    <property type="entry name" value="5' to 3' exonuclease, C-terminal subdomain"/>
    <property type="match status" value="1"/>
</dbReference>
<proteinExistence type="inferred from homology"/>
<dbReference type="Gene3D" id="1.20.58.1280">
    <property type="entry name" value="DNA repair protein Rev1, C-terminal domain"/>
    <property type="match status" value="1"/>
</dbReference>
<feature type="compositionally biased region" description="Low complexity" evidence="18">
    <location>
        <begin position="412"/>
        <end position="424"/>
    </location>
</feature>
<dbReference type="GO" id="GO:0005654">
    <property type="term" value="C:nucleoplasm"/>
    <property type="evidence" value="ECO:0007669"/>
    <property type="project" value="UniProtKB-ARBA"/>
</dbReference>
<dbReference type="PANTHER" id="PTHR45990:SF1">
    <property type="entry name" value="DNA REPAIR PROTEIN REV1"/>
    <property type="match status" value="1"/>
</dbReference>
<dbReference type="InterPro" id="IPR017961">
    <property type="entry name" value="DNA_pol_Y-fam_little_finger"/>
</dbReference>
<keyword evidence="11" id="KW-0227">DNA damage</keyword>
<dbReference type="PROSITE" id="PS50172">
    <property type="entry name" value="BRCT"/>
    <property type="match status" value="1"/>
</dbReference>
<dbReference type="Gene3D" id="3.40.1170.60">
    <property type="match status" value="1"/>
</dbReference>
<comment type="similarity">
    <text evidence="4">Belongs to the eukaryotic RPC34/RPC39 RNA polymerase subunit family.</text>
</comment>
<dbReference type="SUPFAM" id="SSF52113">
    <property type="entry name" value="BRCT domain"/>
    <property type="match status" value="1"/>
</dbReference>
<dbReference type="Gene3D" id="3.40.50.10190">
    <property type="entry name" value="BRCT domain"/>
    <property type="match status" value="1"/>
</dbReference>
<dbReference type="InterPro" id="IPR001357">
    <property type="entry name" value="BRCT_dom"/>
</dbReference>
<dbReference type="GO" id="GO:0017125">
    <property type="term" value="F:deoxycytidyl transferase activity"/>
    <property type="evidence" value="ECO:0007669"/>
    <property type="project" value="TreeGrafter"/>
</dbReference>
<evidence type="ECO:0000256" key="8">
    <source>
        <dbReference type="ARBA" id="ARBA00022679"/>
    </source>
</evidence>
<feature type="region of interest" description="Disordered" evidence="18">
    <location>
        <begin position="403"/>
        <end position="429"/>
    </location>
</feature>
<dbReference type="SMART" id="SM00292">
    <property type="entry name" value="BRCT"/>
    <property type="match status" value="1"/>
</dbReference>
<dbReference type="InterPro" id="IPR031991">
    <property type="entry name" value="Rev1_C"/>
</dbReference>
<keyword evidence="13" id="KW-0238">DNA-binding</keyword>
<evidence type="ECO:0000256" key="7">
    <source>
        <dbReference type="ARBA" id="ARBA00022634"/>
    </source>
</evidence>
<dbReference type="SUPFAM" id="SSF56672">
    <property type="entry name" value="DNA/RNA polymerases"/>
    <property type="match status" value="1"/>
</dbReference>
<dbReference type="FunFam" id="1.10.10.10:FF:000237">
    <property type="entry name" value="DNA-directed RNA polymerase III subunit RPC6"/>
    <property type="match status" value="1"/>
</dbReference>
<feature type="compositionally biased region" description="Low complexity" evidence="18">
    <location>
        <begin position="877"/>
        <end position="891"/>
    </location>
</feature>
<dbReference type="Pfam" id="PF21999">
    <property type="entry name" value="IMS_HHH_1"/>
    <property type="match status" value="1"/>
</dbReference>
<organism evidence="19">
    <name type="scientific">Cyprideis torosa</name>
    <dbReference type="NCBI Taxonomy" id="163714"/>
    <lineage>
        <taxon>Eukaryota</taxon>
        <taxon>Metazoa</taxon>
        <taxon>Ecdysozoa</taxon>
        <taxon>Arthropoda</taxon>
        <taxon>Crustacea</taxon>
        <taxon>Oligostraca</taxon>
        <taxon>Ostracoda</taxon>
        <taxon>Podocopa</taxon>
        <taxon>Podocopida</taxon>
        <taxon>Cytherocopina</taxon>
        <taxon>Cytheroidea</taxon>
        <taxon>Cytherideidae</taxon>
        <taxon>Cyprideis</taxon>
    </lineage>
</organism>
<feature type="compositionally biased region" description="Polar residues" evidence="18">
    <location>
        <begin position="932"/>
        <end position="955"/>
    </location>
</feature>
<evidence type="ECO:0000256" key="1">
    <source>
        <dbReference type="ARBA" id="ARBA00001946"/>
    </source>
</evidence>
<sequence>MDQKKSSASKVPESFGWKRKPKRGSDNGFGDWGGYMAAKQSKLTKQFQGESSLQKESDLFRGVSIFVNGYTNPSADQLKRLMMLHSGDYHHYYSRSKTTHIIATNLPDSKIKALQPDQKVVHPNWITESISGGRLLDYRAYLLYTSSSAQGNNQRKLSWNDRSGVRLSSAVVAGKENRGGQLLPLSVSESEGATDSGPDVIPDSDSMSVWCSYCLLQEEAEKASPDPPSHPGDDKPPETLPEDPEHSTGERGEAREPSASKFPEADAVPTPSVSSTTAGATSGILLSTNTIVSSHIEPSSISPPASTASCVATNPNFLSDFYAKSRLHHLSTMGATFKEYVRKLISTHAAASGFAGRDRLKQWLLDHREGMPHQPTTTSTVVMHIDMDCFFVSVGLRRRPDLRGKPVAVTHSRSSQSDSSTASSRDPLLSTSEVSSCSYEARKMGVKNGMYVGQAMGLCPDLQCIPYDFEGYKNVSYQLYDILASYSLDLEAVSCDEMFVNLTDVLVDTGATPLEAAACIRHEIQSSSDCPCSAGLGSSRLLARLATKKAKPNGQWWLRDQEREAFLSDLPVRDLPGVGYSTAAQLKEQGVLNCADLRAIALSKLQHDFGPKTGQTLYDFARGVDSREPPSASASLSRERKSISVDVNYGIRFKDGDKAAVRKFLDQLVSELVTRMKEHQVATGLLALKILVRAEGQPKEPHKYMGCGICDSVSRSVGFPDPTQDEGAMARCVWNAFQSMSLKESDLRGLGIQATRLTSLEKKLGGKRQATLNAFIRTKSQEILSKQKPALSAGSPPKFPRTASADSLPSPVQVVAKGDLKKRTSATSDFDVSFSQIDPSVLSALPDDIVSELKAESVKRRVTAEKQKQWGSLLAPTTSSSSSRGSKSATFTRKRTTPTKKQSPRKFGVSPVKRGSPKASMVSPSKRPSRDTCLQSTSKSRQSLFPVEKQSSVIQQEEGKSSESEMNQRSVQQTPYREPSLAGETSLAGVSKLISEWISSGLSPEASDVEDVASYLSALIRRKEIEKVFPLARKIRRLCKKSSSAWEAASEDIIRCLDDELLIASTSVLMASSSSSEVSSITDQIVNVCRSFPDGISDQSLRDALPSVTIQDRVNGVNSLLRAGKVVLLRGKPTTACPDGELLYRLAADTVTAAAKSSPRARASAAPATPADVEEKVILQLISESGRKGIWIRELRDQSHLPVTQVNKFLKSLLGKKLIKVVKAGAAASARRNVYMLMDLEPDPSLISGSCVWISDDAQGGFEAEFVEILSAQCLKFIEQRATEAEQKCTDPLAIHNSSLVTSKEVQEFVAALGISKISISVEEIEMLLDAIVLDQTIEMVIVGSEKCYRRVHLPFPEPGLSKVPCGVCPLVNSCSNVGSVTPKSCDYMNQWVDNFLRMQF</sequence>
<evidence type="ECO:0000256" key="3">
    <source>
        <dbReference type="ARBA" id="ARBA00010945"/>
    </source>
</evidence>
<keyword evidence="10" id="KW-0479">Metal-binding</keyword>
<comment type="cofactor">
    <cofactor evidence="1">
        <name>Mg(2+)</name>
        <dbReference type="ChEBI" id="CHEBI:18420"/>
    </cofactor>
</comment>
<dbReference type="GO" id="GO:0005666">
    <property type="term" value="C:RNA polymerase III complex"/>
    <property type="evidence" value="ECO:0007669"/>
    <property type="project" value="InterPro"/>
</dbReference>
<comment type="function">
    <text evidence="17">DNA-dependent RNA polymerase catalyzes the transcription of DNA into RNA using the four ribonucleoside triphosphates as substrates. Specific peripheric component of RNA polymerase III which synthesizes small RNAs, such as 5S rRNA and tRNAs.</text>
</comment>
<dbReference type="OrthoDB" id="427711at2759"/>
<evidence type="ECO:0000256" key="5">
    <source>
        <dbReference type="ARBA" id="ARBA00020399"/>
    </source>
</evidence>
<feature type="region of interest" description="Disordered" evidence="18">
    <location>
        <begin position="220"/>
        <end position="279"/>
    </location>
</feature>
<evidence type="ECO:0000256" key="16">
    <source>
        <dbReference type="ARBA" id="ARBA00023242"/>
    </source>
</evidence>
<evidence type="ECO:0000256" key="12">
    <source>
        <dbReference type="ARBA" id="ARBA00022842"/>
    </source>
</evidence>
<evidence type="ECO:0000313" key="19">
    <source>
        <dbReference type="EMBL" id="CAD7223141.1"/>
    </source>
</evidence>
<dbReference type="InterPro" id="IPR053848">
    <property type="entry name" value="IMS_HHH_1"/>
</dbReference>
<evidence type="ECO:0000256" key="4">
    <source>
        <dbReference type="ARBA" id="ARBA00011038"/>
    </source>
</evidence>